<dbReference type="InParanoid" id="A0A2P6N868"/>
<evidence type="ECO:0000313" key="2">
    <source>
        <dbReference type="EMBL" id="PRP80143.1"/>
    </source>
</evidence>
<feature type="region of interest" description="Disordered" evidence="1">
    <location>
        <begin position="1"/>
        <end position="35"/>
    </location>
</feature>
<evidence type="ECO:0000313" key="3">
    <source>
        <dbReference type="Proteomes" id="UP000241769"/>
    </source>
</evidence>
<dbReference type="Proteomes" id="UP000241769">
    <property type="component" value="Unassembled WGS sequence"/>
</dbReference>
<dbReference type="EMBL" id="MDYQ01000160">
    <property type="protein sequence ID" value="PRP80143.1"/>
    <property type="molecule type" value="Genomic_DNA"/>
</dbReference>
<accession>A0A2P6N868</accession>
<organism evidence="2 3">
    <name type="scientific">Planoprotostelium fungivorum</name>
    <dbReference type="NCBI Taxonomy" id="1890364"/>
    <lineage>
        <taxon>Eukaryota</taxon>
        <taxon>Amoebozoa</taxon>
        <taxon>Evosea</taxon>
        <taxon>Variosea</taxon>
        <taxon>Cavosteliida</taxon>
        <taxon>Cavosteliaceae</taxon>
        <taxon>Planoprotostelium</taxon>
    </lineage>
</organism>
<sequence>MRVFNISNFHSSLRRNYPPRQQGQKQYGTSELKRGNLRALTMSTATRAP</sequence>
<feature type="compositionally biased region" description="Polar residues" evidence="1">
    <location>
        <begin position="1"/>
        <end position="11"/>
    </location>
</feature>
<name>A0A2P6N868_9EUKA</name>
<proteinExistence type="predicted"/>
<evidence type="ECO:0000256" key="1">
    <source>
        <dbReference type="SAM" id="MobiDB-lite"/>
    </source>
</evidence>
<keyword evidence="3" id="KW-1185">Reference proteome</keyword>
<comment type="caution">
    <text evidence="2">The sequence shown here is derived from an EMBL/GenBank/DDBJ whole genome shotgun (WGS) entry which is preliminary data.</text>
</comment>
<gene>
    <name evidence="2" type="ORF">PROFUN_12226</name>
</gene>
<feature type="compositionally biased region" description="Polar residues" evidence="1">
    <location>
        <begin position="19"/>
        <end position="29"/>
    </location>
</feature>
<reference evidence="2 3" key="1">
    <citation type="journal article" date="2018" name="Genome Biol. Evol.">
        <title>Multiple Roots of Fruiting Body Formation in Amoebozoa.</title>
        <authorList>
            <person name="Hillmann F."/>
            <person name="Forbes G."/>
            <person name="Novohradska S."/>
            <person name="Ferling I."/>
            <person name="Riege K."/>
            <person name="Groth M."/>
            <person name="Westermann M."/>
            <person name="Marz M."/>
            <person name="Spaller T."/>
            <person name="Winckler T."/>
            <person name="Schaap P."/>
            <person name="Glockner G."/>
        </authorList>
    </citation>
    <scope>NUCLEOTIDE SEQUENCE [LARGE SCALE GENOMIC DNA]</scope>
    <source>
        <strain evidence="2 3">Jena</strain>
    </source>
</reference>
<protein>
    <submittedName>
        <fullName evidence="2">Uncharacterized protein</fullName>
    </submittedName>
</protein>
<dbReference type="AlphaFoldDB" id="A0A2P6N868"/>